<dbReference type="Proteomes" id="UP000610459">
    <property type="component" value="Unassembled WGS sequence"/>
</dbReference>
<organism evidence="1 2">
    <name type="scientific">Enterobacter agglomerans</name>
    <name type="common">Erwinia herbicola</name>
    <name type="synonym">Pantoea agglomerans</name>
    <dbReference type="NCBI Taxonomy" id="549"/>
    <lineage>
        <taxon>Bacteria</taxon>
        <taxon>Pseudomonadati</taxon>
        <taxon>Pseudomonadota</taxon>
        <taxon>Gammaproteobacteria</taxon>
        <taxon>Enterobacterales</taxon>
        <taxon>Erwiniaceae</taxon>
        <taxon>Pantoea</taxon>
        <taxon>Pantoea agglomerans group</taxon>
    </lineage>
</organism>
<evidence type="ECO:0000313" key="2">
    <source>
        <dbReference type="Proteomes" id="UP000610459"/>
    </source>
</evidence>
<protein>
    <submittedName>
        <fullName evidence="1">Uncharacterized protein</fullName>
    </submittedName>
</protein>
<proteinExistence type="predicted"/>
<keyword evidence="2" id="KW-1185">Reference proteome</keyword>
<accession>A0ACC5PP50</accession>
<dbReference type="EMBL" id="JACYNR010000006">
    <property type="protein sequence ID" value="MBD8126726.1"/>
    <property type="molecule type" value="Genomic_DNA"/>
</dbReference>
<comment type="caution">
    <text evidence="1">The sequence shown here is derived from an EMBL/GenBank/DDBJ whole genome shotgun (WGS) entry which is preliminary data.</text>
</comment>
<reference evidence="1 2" key="1">
    <citation type="journal article" date="2020" name="FEMS Microbiol. Ecol.">
        <title>Temporal dynamics of bacterial communities during seed development and maturation.</title>
        <authorList>
            <person name="Chesneau G."/>
            <person name="Torres-Cortes G."/>
            <person name="Briand M."/>
            <person name="Darrasse A."/>
            <person name="Preveaux A."/>
            <person name="Marais C."/>
            <person name="Jacques M.A."/>
            <person name="Shade A."/>
            <person name="Barret M."/>
        </authorList>
    </citation>
    <scope>NUCLEOTIDE SEQUENCE [LARGE SCALE GENOMIC DNA]</scope>
    <source>
        <strain evidence="1 2">CFBP13709</strain>
    </source>
</reference>
<gene>
    <name evidence="1" type="ORF">IFT41_11425</name>
</gene>
<name>A0ACC5PP50_ENTAG</name>
<evidence type="ECO:0000313" key="1">
    <source>
        <dbReference type="EMBL" id="MBD8126726.1"/>
    </source>
</evidence>
<sequence>MFSLPLILSEICLTDINLSLTSVFSCFLHLFALPDAIFDHLVKNKGRAASVLLLRCLANDYSAEFSSLFAAYARYFPQKADKGEKIPPQGRQWPGRSLECAQFAKNRQFRRFLH</sequence>